<dbReference type="Proteomes" id="UP000236745">
    <property type="component" value="Unassembled WGS sequence"/>
</dbReference>
<proteinExistence type="inferred from homology"/>
<dbReference type="EMBL" id="FNVQ01000001">
    <property type="protein sequence ID" value="SEG05243.1"/>
    <property type="molecule type" value="Genomic_DNA"/>
</dbReference>
<reference evidence="6 7" key="1">
    <citation type="submission" date="2016-10" db="EMBL/GenBank/DDBJ databases">
        <authorList>
            <person name="de Groot N.N."/>
        </authorList>
    </citation>
    <scope>NUCLEOTIDE SEQUENCE [LARGE SCALE GENOMIC DNA]</scope>
    <source>
        <strain evidence="6 7">DSM 22012</strain>
    </source>
</reference>
<keyword evidence="3" id="KW-0963">Cytoplasm</keyword>
<evidence type="ECO:0000256" key="4">
    <source>
        <dbReference type="ARBA" id="ARBA00037131"/>
    </source>
</evidence>
<organism evidence="6 7">
    <name type="scientific">Marinobacterium lutimaris</name>
    <dbReference type="NCBI Taxonomy" id="568106"/>
    <lineage>
        <taxon>Bacteria</taxon>
        <taxon>Pseudomonadati</taxon>
        <taxon>Pseudomonadota</taxon>
        <taxon>Gammaproteobacteria</taxon>
        <taxon>Oceanospirillales</taxon>
        <taxon>Oceanospirillaceae</taxon>
        <taxon>Marinobacterium</taxon>
    </lineage>
</organism>
<dbReference type="Gene3D" id="3.40.50.12370">
    <property type="match status" value="1"/>
</dbReference>
<dbReference type="SUPFAM" id="SSF52402">
    <property type="entry name" value="Adenine nucleotide alpha hydrolases-like"/>
    <property type="match status" value="2"/>
</dbReference>
<dbReference type="OrthoDB" id="239260at2"/>
<dbReference type="RefSeq" id="WP_104002142.1">
    <property type="nucleotide sequence ID" value="NZ_FNVQ01000001.1"/>
</dbReference>
<feature type="domain" description="UspA" evidence="5">
    <location>
        <begin position="151"/>
        <end position="300"/>
    </location>
</feature>
<comment type="subcellular location">
    <subcellularLocation>
        <location evidence="1">Cytoplasm</location>
    </subcellularLocation>
</comment>
<name>A0A1H5X135_9GAMM</name>
<keyword evidence="7" id="KW-1185">Reference proteome</keyword>
<comment type="similarity">
    <text evidence="2">Belongs to the universal stress protein A family.</text>
</comment>
<accession>A0A1H5X135</accession>
<dbReference type="Pfam" id="PF00582">
    <property type="entry name" value="Usp"/>
    <property type="match status" value="1"/>
</dbReference>
<gene>
    <name evidence="6" type="ORF">SAMN05444390_1011224</name>
</gene>
<dbReference type="InterPro" id="IPR006016">
    <property type="entry name" value="UspA"/>
</dbReference>
<dbReference type="PANTHER" id="PTHR47892">
    <property type="entry name" value="UNIVERSAL STRESS PROTEIN E"/>
    <property type="match status" value="1"/>
</dbReference>
<evidence type="ECO:0000256" key="3">
    <source>
        <dbReference type="ARBA" id="ARBA00022490"/>
    </source>
</evidence>
<evidence type="ECO:0000313" key="6">
    <source>
        <dbReference type="EMBL" id="SEG05243.1"/>
    </source>
</evidence>
<evidence type="ECO:0000259" key="5">
    <source>
        <dbReference type="Pfam" id="PF00582"/>
    </source>
</evidence>
<protein>
    <submittedName>
        <fullName evidence="6">Nucleotide-binding universal stress protein, UspA family</fullName>
    </submittedName>
</protein>
<evidence type="ECO:0000313" key="7">
    <source>
        <dbReference type="Proteomes" id="UP000236745"/>
    </source>
</evidence>
<evidence type="ECO:0000256" key="2">
    <source>
        <dbReference type="ARBA" id="ARBA00008791"/>
    </source>
</evidence>
<dbReference type="PANTHER" id="PTHR47892:SF1">
    <property type="entry name" value="UNIVERSAL STRESS PROTEIN E"/>
    <property type="match status" value="1"/>
</dbReference>
<dbReference type="GO" id="GO:0005737">
    <property type="term" value="C:cytoplasm"/>
    <property type="evidence" value="ECO:0007669"/>
    <property type="project" value="UniProtKB-SubCell"/>
</dbReference>
<comment type="function">
    <text evidence="4">Required for resistance to DNA-damaging agents.</text>
</comment>
<dbReference type="AlphaFoldDB" id="A0A1H5X135"/>
<sequence>MREFQSLLYIAHGTADESDALKQALSLSQRNHASLKILVVCPEFPNDFPEYKRKYEESLLEQVNDSIRKTEDHFSLDPNQLSITFEILSDNLPSIQIIQHVMRDAHDLVIKEAESRDTQGGFKAIDMDLLGKCPVPVWLCRPIRKQEGPVRVAVAIDPQSEEVAAEQLSRRMLQLSHSLMESFSAELHIVSCWDYMLEDYLRHNVWFNVPDAELTQTVIHAKNEHRDKLSNLIEQSGIKGAHKIHHLRGKAGDLLPDFVNHNQIDLLVMGTVARTGIPGFLIGNTAENIVQKLSCSLMALKPQGFASPVKYE</sequence>
<evidence type="ECO:0000256" key="1">
    <source>
        <dbReference type="ARBA" id="ARBA00004496"/>
    </source>
</evidence>